<comment type="caution">
    <text evidence="3">The sequence shown here is derived from an EMBL/GenBank/DDBJ whole genome shotgun (WGS) entry which is preliminary data.</text>
</comment>
<reference evidence="4" key="1">
    <citation type="submission" date="2024-07" db="EMBL/GenBank/DDBJ databases">
        <title>Two chromosome-level genome assemblies of Korean endemic species Abeliophyllum distichum and Forsythia ovata (Oleaceae).</title>
        <authorList>
            <person name="Jang H."/>
        </authorList>
    </citation>
    <scope>NUCLEOTIDE SEQUENCE [LARGE SCALE GENOMIC DNA]</scope>
</reference>
<dbReference type="Proteomes" id="UP001604336">
    <property type="component" value="Unassembled WGS sequence"/>
</dbReference>
<feature type="region of interest" description="Disordered" evidence="1">
    <location>
        <begin position="1"/>
        <end position="20"/>
    </location>
</feature>
<feature type="compositionally biased region" description="Basic and acidic residues" evidence="1">
    <location>
        <begin position="1"/>
        <end position="12"/>
    </location>
</feature>
<accession>A0ABD1U4U0</accession>
<dbReference type="PANTHER" id="PTHR31286:SF179">
    <property type="entry name" value="RNASE H TYPE-1 DOMAIN-CONTAINING PROTEIN"/>
    <property type="match status" value="1"/>
</dbReference>
<feature type="domain" description="DUF4283" evidence="2">
    <location>
        <begin position="81"/>
        <end position="157"/>
    </location>
</feature>
<evidence type="ECO:0000259" key="2">
    <source>
        <dbReference type="Pfam" id="PF14111"/>
    </source>
</evidence>
<dbReference type="Pfam" id="PF14111">
    <property type="entry name" value="DUF4283"/>
    <property type="match status" value="1"/>
</dbReference>
<dbReference type="InterPro" id="IPR040256">
    <property type="entry name" value="At4g02000-like"/>
</dbReference>
<proteinExistence type="predicted"/>
<evidence type="ECO:0000313" key="3">
    <source>
        <dbReference type="EMBL" id="KAL2519773.1"/>
    </source>
</evidence>
<evidence type="ECO:0000313" key="4">
    <source>
        <dbReference type="Proteomes" id="UP001604336"/>
    </source>
</evidence>
<sequence>MEEAAPHPKPPDKPAAPPTAAIHVASSTTSRAWNKYFSSLFTSPTPSNQPFFIIKPTTFMGEPFIKFSRADILEFSSKSPYALVGKFSRSKPPMNKVRSSLATFDFKGHYQVGLLDYKHIIIEFGLEEDYVRLFSKSIWVVAGSPMRIFKWSYDFDPRVEQPVVPIWIALPLLPYVFFNKKKPYFPLPT</sequence>
<dbReference type="AlphaFoldDB" id="A0ABD1U4U0"/>
<name>A0ABD1U4U0_9LAMI</name>
<dbReference type="InterPro" id="IPR025558">
    <property type="entry name" value="DUF4283"/>
</dbReference>
<keyword evidence="4" id="KW-1185">Reference proteome</keyword>
<organism evidence="3 4">
    <name type="scientific">Abeliophyllum distichum</name>
    <dbReference type="NCBI Taxonomy" id="126358"/>
    <lineage>
        <taxon>Eukaryota</taxon>
        <taxon>Viridiplantae</taxon>
        <taxon>Streptophyta</taxon>
        <taxon>Embryophyta</taxon>
        <taxon>Tracheophyta</taxon>
        <taxon>Spermatophyta</taxon>
        <taxon>Magnoliopsida</taxon>
        <taxon>eudicotyledons</taxon>
        <taxon>Gunneridae</taxon>
        <taxon>Pentapetalae</taxon>
        <taxon>asterids</taxon>
        <taxon>lamiids</taxon>
        <taxon>Lamiales</taxon>
        <taxon>Oleaceae</taxon>
        <taxon>Forsythieae</taxon>
        <taxon>Abeliophyllum</taxon>
    </lineage>
</organism>
<dbReference type="EMBL" id="JBFOLK010000004">
    <property type="protein sequence ID" value="KAL2519773.1"/>
    <property type="molecule type" value="Genomic_DNA"/>
</dbReference>
<dbReference type="PANTHER" id="PTHR31286">
    <property type="entry name" value="GLYCINE-RICH CELL WALL STRUCTURAL PROTEIN 1.8-LIKE"/>
    <property type="match status" value="1"/>
</dbReference>
<evidence type="ECO:0000256" key="1">
    <source>
        <dbReference type="SAM" id="MobiDB-lite"/>
    </source>
</evidence>
<gene>
    <name evidence="3" type="ORF">Adt_16020</name>
</gene>
<protein>
    <recommendedName>
        <fullName evidence="2">DUF4283 domain-containing protein</fullName>
    </recommendedName>
</protein>